<dbReference type="SMART" id="SM00827">
    <property type="entry name" value="PKS_AT"/>
    <property type="match status" value="1"/>
</dbReference>
<gene>
    <name evidence="11" type="primary">PKS6</name>
</gene>
<dbReference type="SUPFAM" id="SSF52151">
    <property type="entry name" value="FabD/lysophospholipase-like"/>
    <property type="match status" value="1"/>
</dbReference>
<dbReference type="Gene3D" id="3.40.50.150">
    <property type="entry name" value="Vaccinia Virus protein VP39"/>
    <property type="match status" value="1"/>
</dbReference>
<feature type="region of interest" description="C-terminal hotdog fold" evidence="6">
    <location>
        <begin position="1469"/>
        <end position="1617"/>
    </location>
</feature>
<accession>A0A678R7R8</accession>
<dbReference type="SMART" id="SM00825">
    <property type="entry name" value="PKS_KS"/>
    <property type="match status" value="1"/>
</dbReference>
<dbReference type="SUPFAM" id="SSF47336">
    <property type="entry name" value="ACP-like"/>
    <property type="match status" value="2"/>
</dbReference>
<feature type="region of interest" description="Disordered" evidence="7">
    <location>
        <begin position="1840"/>
        <end position="1869"/>
    </location>
</feature>
<name>A0A678R7R8_9LECA</name>
<keyword evidence="3" id="KW-0808">Transferase</keyword>
<dbReference type="InterPro" id="IPR036736">
    <property type="entry name" value="ACP-like_sf"/>
</dbReference>
<organism evidence="11">
    <name type="scientific">Ramalina conduplicans</name>
    <dbReference type="NCBI Taxonomy" id="372067"/>
    <lineage>
        <taxon>Eukaryota</taxon>
        <taxon>Fungi</taxon>
        <taxon>Dikarya</taxon>
        <taxon>Ascomycota</taxon>
        <taxon>Pezizomycotina</taxon>
        <taxon>Lecanoromycetes</taxon>
        <taxon>OSLEUM clade</taxon>
        <taxon>Lecanoromycetidae</taxon>
        <taxon>Lecanorales</taxon>
        <taxon>Lecanorineae</taxon>
        <taxon>Ramalinaceae</taxon>
        <taxon>Ramalina</taxon>
    </lineage>
</organism>
<dbReference type="SUPFAM" id="SSF53335">
    <property type="entry name" value="S-adenosyl-L-methionine-dependent methyltransferases"/>
    <property type="match status" value="1"/>
</dbReference>
<dbReference type="Pfam" id="PF02801">
    <property type="entry name" value="Ketoacyl-synt_C"/>
    <property type="match status" value="1"/>
</dbReference>
<dbReference type="Gene3D" id="3.40.47.10">
    <property type="match status" value="1"/>
</dbReference>
<dbReference type="PANTHER" id="PTHR45681:SF6">
    <property type="entry name" value="POLYKETIDE SYNTHASE 37"/>
    <property type="match status" value="1"/>
</dbReference>
<dbReference type="PANTHER" id="PTHR45681">
    <property type="entry name" value="POLYKETIDE SYNTHASE 44-RELATED"/>
    <property type="match status" value="1"/>
</dbReference>
<dbReference type="InterPro" id="IPR013217">
    <property type="entry name" value="Methyltransf_12"/>
</dbReference>
<evidence type="ECO:0000313" key="11">
    <source>
        <dbReference type="EMBL" id="ASU91363.1"/>
    </source>
</evidence>
<dbReference type="PROSITE" id="PS52019">
    <property type="entry name" value="PKS_MFAS_DH"/>
    <property type="match status" value="1"/>
</dbReference>
<dbReference type="SMART" id="SM00823">
    <property type="entry name" value="PKS_PP"/>
    <property type="match status" value="2"/>
</dbReference>
<dbReference type="Gene3D" id="3.40.50.720">
    <property type="entry name" value="NAD(P)-binding Rossmann-like Domain"/>
    <property type="match status" value="1"/>
</dbReference>
<dbReference type="PROSITE" id="PS50075">
    <property type="entry name" value="CARRIER"/>
    <property type="match status" value="1"/>
</dbReference>
<sequence length="2678" mass="294419">MAATPPMAPDLGTSILLFGPQALSFNRESLKALRTALTESEDCQWMLETISELPNCWSTLVAELPKLQEIPGEKLLKDLDGWFKTGNIEPASFHIPNILLTPLVILTQLTQFSRYLSLSLSNASVPAPDLHAALAQRNVETVGFCTGLLSASVVSSSSDQAAFRHNGAVALRLAMLIGALVDAQDASDRLHGRSRSFAAAWASPAMAAELVRVLDCFPEAYISVLYDEKRATLTTSEGTAPLLIQQLKQIGVTASEVGLRGRFHCQCHHDDLEAIMNFCDSDASFQLPNTSKLALPIHLSPTGESGADARLHHIVLRMILAEQSKWYQTFTSVQVSRLEPKESVVVSFGPDRGVPPSLMRKLGPRLVHAADLDQTAPQLHDSALDPAAAFVHQRDGADNDIAIVGMSCQVAGASDLEEFWKINCEGRSQHIEVPEQRFGLETQWREVDPKRKWYGNFIKDHDTFDHKFFKKSPREIVSTDPQQRLMLQCAYQAVEHSGYFHQPNLDKRIGCYLGACAADYEQNVAGYAANAFTATGNLKSFIAGKISHYFGWTGPGLTIDTACSASAVAVHQACKAILGGDCTAALVGGVGLMGNITWFQNLAGASFLSPTGQCKPFDEKADGYCRGEAIACVFLKKKSAAIMDGNQILGNISSTAVYQNENCTPVFVPNSPSLSYLFKDVVHRARLEPQQISVVEAHGTGTPVGDPAEYESVRQALAGPTRDDSITLGSVKGLVGHTEGASGVVSLIKMVLMIQEGMIPPQASFQTMSHHIRVSSTDMMEIATKLKPWDASFRAALINNYGASGSNASMIVTEPFQASQESINQLPIHASGLKHPFWICALDDKSLRSYCAKMLNLIKSRTISANNISVPNLSFNICRQSNQNLERGLMFNCSTVEDFENKLTAFVKGEESIPSIGAKKTPLPVIMCFGGQVSTFVGLDRKVYDSVKILRSYLDQCNAVFLSIGLDGIYPGIFQREPVEDTVRLQTMLFAIQYACAKSWIDCGVQIAAVVGHSFGELTALCVSGVLSLKDTAKLIARRAKLVRDSWGPDRGAMMAIEADLEIVQKILDDAEQKCPDDTPATIACHNGPRSFTLAGSAKAIDDVAQAVANSPNSFSSIRTKRLNVTNAFHSTLVEPLMEELEQIGQDLTFREATISLERSTEHPNTDEMTPAFVADHMRNPVYFNQAVQRLARQYPSAIWLEAGSNSTITTMASRALGSPSDSHFQLVNITHDNGLQNLADTTLALWKVGLKAEYWPHHALQTYEYGHIFLPPYQFEKIRHWMELKKPQKMVEQSVETPKVPEEELPTGLWTFVGYQDKKQRTARFRINTMTKKYEEFISGHLIAETAPICPATLEADMAIEALMSLRPDFADSGMQPSIHNMENHSPICVDPSQLVWLDYEALDTDCYSWSWKIVSTGTQKTGSSTDHVHGKIAFRSMDDPQYRAEFARYERLVGHQRCLLVLNSADADDIIQGRNIYRTFAEIVNYGEQYRGLNRLVGLGNECAGRVVKKYTQETWLDTHLTDCFSQVGGIWVNCMTNRAPEDMFIASGCELLIRSPKLRNESPRPEVWDVFAYHHRESDKAYTTDVFTFDSITGELMEVMLGIKYAKVAKASMQRILTRLSPGVAKPAAGPGQSLNVASKVPAASSKSVEKISVPKTKAPKKQQSAKPDIKSTVRALLSNVSGLEPEDIKDDTELADIGIDSLMGMELAREVEVVFKCTLPAEKLMEVTDFPSFVDCIQTSLPPTDEVTTEEEDSDDTEESTDESSFTSKGSDGTSTPLSTLDEAPDAGVDIAEYLAEVLGVDATDIQDDTLLVDLGVDSLLSSELRSDFAGKFEAKGNASSSSSKSSPSSAATPTPAASTQSIATSGDDLKMPATAVLDAFGDAKKRTDQLIRDYKIDNFAEIICPRSTQLCIALTIEAFEKLGVSIKAAKPGQVLQRIQYVPQHQRLVEYLYEMLEKEARLIDLEGSKIIRTAVSPPNKSSNALLQDLLRLYPDWSYAMKLTQFAGARLADVLTAKTDGIKLIFGTEEGRELVGGLYCDHVFNKMNYTQMADFVESLISRLPMKDGPLRILEMGAGTGGTTFYMAPLLARLGVPVEYTFTDLSPSMVAAARKKFKQYSFMKFMAHDIEKPVPADLVGTQHIVIASNAVHATHDLVRSGTNIRNALRPDGFLMMLEMTQIVPFIDIIFGLLEGWWLFDDGRRHAIAHQDRWERDMHSAGFGHVDYSDGHLPENKIQKVIIALASGPTYPRLPMPDLLVPKIETSDLAAREKVISGYVRKFSAGFKAPIASSQSAFVNGGHCVLITGATGSLGSHLVKEFAERADVKTTICFNRRSNSDPLKRQKEAFASRGISLDSLALSKLQVLEADAAKPRLGLADADYERLVGSVTAVLHNAWPMSGKRPIKGFEGQFHTLRNLIDLARNISCVRPQGAKVCFQLISSIGVVGHYPLWSGVTRVPEERMQIKSVLANGYCDAKFTCELILDETLHKYPENFQPMTARLGQIAGSKVSGYWNPMEHFSFLVKSSKTLKVLPDFDGVLSWCPVNDMAAALSELLLSDENPHPIYHIDNPVQQPWREMILTLADALNVPKTSIISFREWVSKVRRSPLSTETDNPAGKLIDFLDDHFLRMSCGGLILDTKKACEHSKALAAVGPVSADVARKYVRAWEDMGFLY</sequence>
<dbReference type="InterPro" id="IPR016035">
    <property type="entry name" value="Acyl_Trfase/lysoPLipase"/>
</dbReference>
<feature type="active site" description="Proton acceptor; for dehydratase activity" evidence="6">
    <location>
        <position position="1342"/>
    </location>
</feature>
<evidence type="ECO:0000256" key="4">
    <source>
        <dbReference type="ARBA" id="ARBA00023268"/>
    </source>
</evidence>
<dbReference type="Gene3D" id="1.10.1200.10">
    <property type="entry name" value="ACP-like"/>
    <property type="match status" value="2"/>
</dbReference>
<protein>
    <submittedName>
        <fullName evidence="11">Polyketide synthase</fullName>
    </submittedName>
</protein>
<feature type="domain" description="PKS/mFAS DH" evidence="10">
    <location>
        <begin position="1307"/>
        <end position="1617"/>
    </location>
</feature>
<dbReference type="InterPro" id="IPR049900">
    <property type="entry name" value="PKS_mFAS_DH"/>
</dbReference>
<keyword evidence="5" id="KW-0012">Acyltransferase</keyword>
<dbReference type="InterPro" id="IPR014031">
    <property type="entry name" value="Ketoacyl_synth_C"/>
</dbReference>
<evidence type="ECO:0000256" key="1">
    <source>
        <dbReference type="ARBA" id="ARBA00022450"/>
    </source>
</evidence>
<dbReference type="Pfam" id="PF00698">
    <property type="entry name" value="Acyl_transf_1"/>
    <property type="match status" value="1"/>
</dbReference>
<dbReference type="CDD" id="cd02440">
    <property type="entry name" value="AdoMet_MTases"/>
    <property type="match status" value="1"/>
</dbReference>
<dbReference type="Gene3D" id="3.40.366.10">
    <property type="entry name" value="Malonyl-Coenzyme A Acyl Carrier Protein, domain 2"/>
    <property type="match status" value="2"/>
</dbReference>
<dbReference type="InterPro" id="IPR014030">
    <property type="entry name" value="Ketoacyl_synth_N"/>
</dbReference>
<dbReference type="GO" id="GO:0031177">
    <property type="term" value="F:phosphopantetheine binding"/>
    <property type="evidence" value="ECO:0007669"/>
    <property type="project" value="InterPro"/>
</dbReference>
<evidence type="ECO:0000256" key="2">
    <source>
        <dbReference type="ARBA" id="ARBA00022553"/>
    </source>
</evidence>
<dbReference type="Pfam" id="PF07993">
    <property type="entry name" value="NAD_binding_4"/>
    <property type="match status" value="1"/>
</dbReference>
<feature type="compositionally biased region" description="Acidic residues" evidence="7">
    <location>
        <begin position="1751"/>
        <end position="1766"/>
    </location>
</feature>
<dbReference type="InterPro" id="IPR013120">
    <property type="entry name" value="FAR_NAD-bd"/>
</dbReference>
<dbReference type="GO" id="GO:0016746">
    <property type="term" value="F:acyltransferase activity"/>
    <property type="evidence" value="ECO:0007669"/>
    <property type="project" value="UniProtKB-KW"/>
</dbReference>
<feature type="region of interest" description="Disordered" evidence="7">
    <location>
        <begin position="1652"/>
        <end position="1673"/>
    </location>
</feature>
<evidence type="ECO:0000256" key="5">
    <source>
        <dbReference type="ARBA" id="ARBA00023315"/>
    </source>
</evidence>
<dbReference type="CDD" id="cd00833">
    <property type="entry name" value="PKS"/>
    <property type="match status" value="1"/>
</dbReference>
<dbReference type="InterPro" id="IPR041068">
    <property type="entry name" value="HTH_51"/>
</dbReference>
<keyword evidence="1" id="KW-0596">Phosphopantetheine</keyword>
<evidence type="ECO:0000256" key="6">
    <source>
        <dbReference type="PROSITE-ProRule" id="PRU01363"/>
    </source>
</evidence>
<reference evidence="11" key="1">
    <citation type="submission" date="2016-09" db="EMBL/GenBank/DDBJ databases">
        <title>diversity of polyketide synthase genes from the lichen-forming fungus Ramalina conduplicans.</title>
        <authorList>
            <person name="Wang Y."/>
            <person name="Chen L."/>
        </authorList>
    </citation>
    <scope>NUCLEOTIDE SEQUENCE</scope>
</reference>
<dbReference type="PROSITE" id="PS00012">
    <property type="entry name" value="PHOSPHOPANTETHEINE"/>
    <property type="match status" value="1"/>
</dbReference>
<evidence type="ECO:0000256" key="3">
    <source>
        <dbReference type="ARBA" id="ARBA00022679"/>
    </source>
</evidence>
<dbReference type="InterPro" id="IPR001227">
    <property type="entry name" value="Ac_transferase_dom_sf"/>
</dbReference>
<evidence type="ECO:0000259" key="10">
    <source>
        <dbReference type="PROSITE" id="PS52019"/>
    </source>
</evidence>
<dbReference type="InterPro" id="IPR016039">
    <property type="entry name" value="Thiolase-like"/>
</dbReference>
<dbReference type="SUPFAM" id="SSF55048">
    <property type="entry name" value="Probable ACP-binding domain of malonyl-CoA ACP transacylase"/>
    <property type="match status" value="1"/>
</dbReference>
<feature type="domain" description="Carrier" evidence="8">
    <location>
        <begin position="1671"/>
        <end position="1745"/>
    </location>
</feature>
<dbReference type="InterPro" id="IPR042104">
    <property type="entry name" value="PKS_dehydratase_sf"/>
</dbReference>
<dbReference type="Pfam" id="PF16073">
    <property type="entry name" value="SAT"/>
    <property type="match status" value="1"/>
</dbReference>
<dbReference type="SUPFAM" id="SSF51735">
    <property type="entry name" value="NAD(P)-binding Rossmann-fold domains"/>
    <property type="match status" value="1"/>
</dbReference>
<evidence type="ECO:0000256" key="7">
    <source>
        <dbReference type="SAM" id="MobiDB-lite"/>
    </source>
</evidence>
<feature type="active site" description="Proton donor; for dehydratase activity" evidence="6">
    <location>
        <position position="1525"/>
    </location>
</feature>
<dbReference type="Gene3D" id="3.30.70.3290">
    <property type="match status" value="1"/>
</dbReference>
<evidence type="ECO:0000259" key="8">
    <source>
        <dbReference type="PROSITE" id="PS50075"/>
    </source>
</evidence>
<feature type="region of interest" description="N-terminal hotdog fold" evidence="6">
    <location>
        <begin position="1307"/>
        <end position="1441"/>
    </location>
</feature>
<feature type="compositionally biased region" description="Low complexity" evidence="7">
    <location>
        <begin position="1843"/>
        <end position="1869"/>
    </location>
</feature>
<keyword evidence="2" id="KW-0597">Phosphoprotein</keyword>
<dbReference type="Pfam" id="PF00550">
    <property type="entry name" value="PP-binding"/>
    <property type="match status" value="2"/>
</dbReference>
<dbReference type="Gene3D" id="3.10.129.110">
    <property type="entry name" value="Polyketide synthase dehydratase"/>
    <property type="match status" value="1"/>
</dbReference>
<dbReference type="InterPro" id="IPR036291">
    <property type="entry name" value="NAD(P)-bd_dom_sf"/>
</dbReference>
<proteinExistence type="evidence at transcript level"/>
<dbReference type="InterPro" id="IPR014043">
    <property type="entry name" value="Acyl_transferase_dom"/>
</dbReference>
<dbReference type="SUPFAM" id="SSF53901">
    <property type="entry name" value="Thiolase-like"/>
    <property type="match status" value="1"/>
</dbReference>
<dbReference type="InterPro" id="IPR020806">
    <property type="entry name" value="PKS_PP-bd"/>
</dbReference>
<dbReference type="InterPro" id="IPR006162">
    <property type="entry name" value="Ppantetheine_attach_site"/>
</dbReference>
<dbReference type="SMART" id="SM01294">
    <property type="entry name" value="PKS_PP_betabranch"/>
    <property type="match status" value="1"/>
</dbReference>
<dbReference type="Pfam" id="PF08242">
    <property type="entry name" value="Methyltransf_12"/>
    <property type="match status" value="1"/>
</dbReference>
<dbReference type="InterPro" id="IPR016036">
    <property type="entry name" value="Malonyl_transacylase_ACP-bd"/>
</dbReference>
<feature type="compositionally biased region" description="Polar residues" evidence="7">
    <location>
        <begin position="1773"/>
        <end position="1783"/>
    </location>
</feature>
<dbReference type="InterPro" id="IPR050444">
    <property type="entry name" value="Polyketide_Synthase"/>
</dbReference>
<dbReference type="Pfam" id="PF18558">
    <property type="entry name" value="HTH_51"/>
    <property type="match status" value="1"/>
</dbReference>
<dbReference type="InterPro" id="IPR029063">
    <property type="entry name" value="SAM-dependent_MTases_sf"/>
</dbReference>
<dbReference type="InterPro" id="IPR009081">
    <property type="entry name" value="PP-bd_ACP"/>
</dbReference>
<dbReference type="EMBL" id="KX907019">
    <property type="protein sequence ID" value="ASU91363.1"/>
    <property type="molecule type" value="mRNA"/>
</dbReference>
<dbReference type="Pfam" id="PF00109">
    <property type="entry name" value="ketoacyl-synt"/>
    <property type="match status" value="1"/>
</dbReference>
<dbReference type="InterPro" id="IPR032088">
    <property type="entry name" value="SAT"/>
</dbReference>
<dbReference type="PROSITE" id="PS52004">
    <property type="entry name" value="KS3_2"/>
    <property type="match status" value="1"/>
</dbReference>
<feature type="region of interest" description="Disordered" evidence="7">
    <location>
        <begin position="1744"/>
        <end position="1787"/>
    </location>
</feature>
<evidence type="ECO:0000259" key="9">
    <source>
        <dbReference type="PROSITE" id="PS52004"/>
    </source>
</evidence>
<dbReference type="GO" id="GO:0044550">
    <property type="term" value="P:secondary metabolite biosynthetic process"/>
    <property type="evidence" value="ECO:0007669"/>
    <property type="project" value="UniProtKB-ARBA"/>
</dbReference>
<dbReference type="InterPro" id="IPR020841">
    <property type="entry name" value="PKS_Beta-ketoAc_synthase_dom"/>
</dbReference>
<feature type="domain" description="Ketosynthase family 3 (KS3)" evidence="9">
    <location>
        <begin position="398"/>
        <end position="814"/>
    </location>
</feature>
<keyword evidence="4" id="KW-0511">Multifunctional enzyme</keyword>